<protein>
    <submittedName>
        <fullName evidence="2">Uncharacterized protein</fullName>
    </submittedName>
</protein>
<dbReference type="Proteomes" id="UP000292085">
    <property type="component" value="Unassembled WGS sequence"/>
</dbReference>
<dbReference type="OrthoDB" id="7499953at2"/>
<feature type="transmembrane region" description="Helical" evidence="1">
    <location>
        <begin position="21"/>
        <end position="42"/>
    </location>
</feature>
<organism evidence="2 3">
    <name type="scientific">Sphingomonas populi</name>
    <dbReference type="NCBI Taxonomy" id="2484750"/>
    <lineage>
        <taxon>Bacteria</taxon>
        <taxon>Pseudomonadati</taxon>
        <taxon>Pseudomonadota</taxon>
        <taxon>Alphaproteobacteria</taxon>
        <taxon>Sphingomonadales</taxon>
        <taxon>Sphingomonadaceae</taxon>
        <taxon>Sphingomonas</taxon>
    </lineage>
</organism>
<dbReference type="EMBL" id="SGIS01000039">
    <property type="protein sequence ID" value="RZF61061.1"/>
    <property type="molecule type" value="Genomic_DNA"/>
</dbReference>
<evidence type="ECO:0000313" key="2">
    <source>
        <dbReference type="EMBL" id="RZF61061.1"/>
    </source>
</evidence>
<proteinExistence type="predicted"/>
<gene>
    <name evidence="2" type="ORF">EWE75_19695</name>
</gene>
<keyword evidence="1" id="KW-0812">Transmembrane</keyword>
<dbReference type="RefSeq" id="WP_130159814.1">
    <property type="nucleotide sequence ID" value="NZ_SGIS01000039.1"/>
</dbReference>
<reference evidence="2 3" key="1">
    <citation type="submission" date="2019-02" db="EMBL/GenBank/DDBJ databases">
        <authorList>
            <person name="Li Y."/>
        </authorList>
    </citation>
    <scope>NUCLEOTIDE SEQUENCE [LARGE SCALE GENOMIC DNA]</scope>
    <source>
        <strain evidence="2 3">3-7</strain>
    </source>
</reference>
<dbReference type="AlphaFoldDB" id="A0A4Q6XMD4"/>
<keyword evidence="3" id="KW-1185">Reference proteome</keyword>
<accession>A0A4Q6XMD4</accession>
<name>A0A4Q6XMD4_9SPHN</name>
<comment type="caution">
    <text evidence="2">The sequence shown here is derived from an EMBL/GenBank/DDBJ whole genome shotgun (WGS) entry which is preliminary data.</text>
</comment>
<keyword evidence="1" id="KW-0472">Membrane</keyword>
<sequence>MSEPNATERAEARAIRKRWVTLAEIVAVAGLLISATTAWLSWSDRRSEEHEKQIEKVTEARTRTLVRLTATPEHGGASIALKDAEHDVQSVDIRFPKALGVAPQNSILSPHVEADWVAKPLLEATKDGPDKREGRLPILVAASYWDGDQQRTDTAIYDLVWETEGGLIWGHKLKLKGLMLRERTASAARLDGLWKVEKPR</sequence>
<keyword evidence="1" id="KW-1133">Transmembrane helix</keyword>
<evidence type="ECO:0000256" key="1">
    <source>
        <dbReference type="SAM" id="Phobius"/>
    </source>
</evidence>
<evidence type="ECO:0000313" key="3">
    <source>
        <dbReference type="Proteomes" id="UP000292085"/>
    </source>
</evidence>